<dbReference type="AlphaFoldDB" id="A0A7H1DXL1"/>
<dbReference type="EMBL" id="CP060203">
    <property type="protein sequence ID" value="QNS41719.1"/>
    <property type="molecule type" value="Genomic_DNA"/>
</dbReference>
<gene>
    <name evidence="1" type="ORF">H0S70_01615</name>
</gene>
<name>A0A7H1DXL1_9FLAO</name>
<proteinExistence type="predicted"/>
<sequence>MEKKKKFNAKEFLKAKTLSPLEQNKIRGGFGDPALDDTVVVQQVQQVRVQVVRVVVVG</sequence>
<evidence type="ECO:0000313" key="1">
    <source>
        <dbReference type="EMBL" id="QNS41719.1"/>
    </source>
</evidence>
<accession>A0A7H1DXL1</accession>
<dbReference type="Proteomes" id="UP000516438">
    <property type="component" value="Chromosome"/>
</dbReference>
<organism evidence="1 2">
    <name type="scientific">Chryseobacterium manosquense</name>
    <dbReference type="NCBI Taxonomy" id="2754694"/>
    <lineage>
        <taxon>Bacteria</taxon>
        <taxon>Pseudomonadati</taxon>
        <taxon>Bacteroidota</taxon>
        <taxon>Flavobacteriia</taxon>
        <taxon>Flavobacteriales</taxon>
        <taxon>Weeksellaceae</taxon>
        <taxon>Chryseobacterium group</taxon>
        <taxon>Chryseobacterium</taxon>
    </lineage>
</organism>
<dbReference type="KEGG" id="cmaq:H0S70_01615"/>
<dbReference type="RefSeq" id="WP_188321474.1">
    <property type="nucleotide sequence ID" value="NZ_CP060203.1"/>
</dbReference>
<keyword evidence="2" id="KW-1185">Reference proteome</keyword>
<protein>
    <submittedName>
        <fullName evidence="1">Uncharacterized protein</fullName>
    </submittedName>
</protein>
<evidence type="ECO:0000313" key="2">
    <source>
        <dbReference type="Proteomes" id="UP000516438"/>
    </source>
</evidence>
<reference evidence="1 2" key="1">
    <citation type="submission" date="2020-07" db="EMBL/GenBank/DDBJ databases">
        <title>Complete genome and description of Chryseobacterium manosquense strain Marseille-Q2069 sp. nov.</title>
        <authorList>
            <person name="Boxberger M."/>
        </authorList>
    </citation>
    <scope>NUCLEOTIDE SEQUENCE [LARGE SCALE GENOMIC DNA]</scope>
    <source>
        <strain evidence="1 2">Marseille-Q2069</strain>
    </source>
</reference>